<dbReference type="Proteomes" id="UP000554482">
    <property type="component" value="Unassembled WGS sequence"/>
</dbReference>
<name>A0A7J6W6J6_THATH</name>
<dbReference type="AlphaFoldDB" id="A0A7J6W6J6"/>
<sequence length="73" mass="8844">MKTACSNRLPSKFIAGCNFLHYRNYVWQQLNKYMPSLHEEDEEVPSIMQSCRFYYTWKDDDSLMDIWCMSSFI</sequence>
<proteinExistence type="predicted"/>
<gene>
    <name evidence="1" type="ORF">FRX31_017423</name>
</gene>
<reference evidence="1 2" key="1">
    <citation type="submission" date="2020-06" db="EMBL/GenBank/DDBJ databases">
        <title>Transcriptomic and genomic resources for Thalictrum thalictroides and T. hernandezii: Facilitating candidate gene discovery in an emerging model plant lineage.</title>
        <authorList>
            <person name="Arias T."/>
            <person name="Riano-Pachon D.M."/>
            <person name="Di Stilio V.S."/>
        </authorList>
    </citation>
    <scope>NUCLEOTIDE SEQUENCE [LARGE SCALE GENOMIC DNA]</scope>
    <source>
        <strain evidence="2">cv. WT478/WT964</strain>
        <tissue evidence="1">Leaves</tissue>
    </source>
</reference>
<evidence type="ECO:0000313" key="1">
    <source>
        <dbReference type="EMBL" id="KAF5192996.1"/>
    </source>
</evidence>
<protein>
    <submittedName>
        <fullName evidence="1">Uncharacterized protein</fullName>
    </submittedName>
</protein>
<keyword evidence="2" id="KW-1185">Reference proteome</keyword>
<accession>A0A7J6W6J6</accession>
<evidence type="ECO:0000313" key="2">
    <source>
        <dbReference type="Proteomes" id="UP000554482"/>
    </source>
</evidence>
<organism evidence="1 2">
    <name type="scientific">Thalictrum thalictroides</name>
    <name type="common">Rue-anemone</name>
    <name type="synonym">Anemone thalictroides</name>
    <dbReference type="NCBI Taxonomy" id="46969"/>
    <lineage>
        <taxon>Eukaryota</taxon>
        <taxon>Viridiplantae</taxon>
        <taxon>Streptophyta</taxon>
        <taxon>Embryophyta</taxon>
        <taxon>Tracheophyta</taxon>
        <taxon>Spermatophyta</taxon>
        <taxon>Magnoliopsida</taxon>
        <taxon>Ranunculales</taxon>
        <taxon>Ranunculaceae</taxon>
        <taxon>Thalictroideae</taxon>
        <taxon>Thalictrum</taxon>
    </lineage>
</organism>
<comment type="caution">
    <text evidence="1">The sequence shown here is derived from an EMBL/GenBank/DDBJ whole genome shotgun (WGS) entry which is preliminary data.</text>
</comment>
<dbReference type="EMBL" id="JABWDY010020631">
    <property type="protein sequence ID" value="KAF5192996.1"/>
    <property type="molecule type" value="Genomic_DNA"/>
</dbReference>